<evidence type="ECO:0000256" key="1">
    <source>
        <dbReference type="ARBA" id="ARBA00001946"/>
    </source>
</evidence>
<evidence type="ECO:0000256" key="3">
    <source>
        <dbReference type="ARBA" id="ARBA00022801"/>
    </source>
</evidence>
<dbReference type="KEGG" id="cau:Caur_2127"/>
<keyword evidence="7" id="KW-1185">Reference proteome</keyword>
<sequence>MSNYRNPHQLIITADDYGMCPEVNRAIEECLAAGALRATCVMTNMPAYTDADRLSKDFPSASIGIHWTLTAGTPVAPLSEVPDLVAPNGQFWPAAEFRQRWLSRRISPTQVVIELQAQHARFVELIGQPAFWNTHQNVHVLPRLFPLVVDLAHRLGIPAMRSHRRITAPRHSSTLRYYLTHPIYWLKGQIIARWAAAAEKRGLRMPAGVVSTPGFGPGKVAIDQIIARIPWPRRLPAELVIHPATRVIPGLFGGLTESRLREFEVFRDPTLVERLAAMGVQPVGFEVL</sequence>
<dbReference type="EMBL" id="CP000909">
    <property type="protein sequence ID" value="ABY35339.1"/>
    <property type="molecule type" value="Genomic_DNA"/>
</dbReference>
<keyword evidence="2" id="KW-0479">Metal-binding</keyword>
<gene>
    <name evidence="6" type="ordered locus">Caur_2127</name>
</gene>
<evidence type="ECO:0000313" key="7">
    <source>
        <dbReference type="Proteomes" id="UP000002008"/>
    </source>
</evidence>
<dbReference type="AlphaFoldDB" id="A9WF24"/>
<dbReference type="eggNOG" id="COG3394">
    <property type="taxonomic scope" value="Bacteria"/>
</dbReference>
<dbReference type="PANTHER" id="PTHR31609">
    <property type="entry name" value="YDJC DEACETYLASE FAMILY MEMBER"/>
    <property type="match status" value="1"/>
</dbReference>
<dbReference type="GO" id="GO:0046872">
    <property type="term" value="F:metal ion binding"/>
    <property type="evidence" value="ECO:0007669"/>
    <property type="project" value="UniProtKB-KW"/>
</dbReference>
<organism evidence="6 7">
    <name type="scientific">Chloroflexus aurantiacus (strain ATCC 29366 / DSM 635 / J-10-fl)</name>
    <dbReference type="NCBI Taxonomy" id="324602"/>
    <lineage>
        <taxon>Bacteria</taxon>
        <taxon>Bacillati</taxon>
        <taxon>Chloroflexota</taxon>
        <taxon>Chloroflexia</taxon>
        <taxon>Chloroflexales</taxon>
        <taxon>Chloroflexineae</taxon>
        <taxon>Chloroflexaceae</taxon>
        <taxon>Chloroflexus</taxon>
    </lineage>
</organism>
<comment type="cofactor">
    <cofactor evidence="1">
        <name>Mg(2+)</name>
        <dbReference type="ChEBI" id="CHEBI:18420"/>
    </cofactor>
</comment>
<proteinExistence type="predicted"/>
<name>A9WF24_CHLAA</name>
<dbReference type="Pfam" id="PF04794">
    <property type="entry name" value="YdjC"/>
    <property type="match status" value="1"/>
</dbReference>
<dbReference type="RefSeq" id="WP_012257993.1">
    <property type="nucleotide sequence ID" value="NC_010175.1"/>
</dbReference>
<dbReference type="InterPro" id="IPR011330">
    <property type="entry name" value="Glyco_hydro/deAcase_b/a-brl"/>
</dbReference>
<dbReference type="STRING" id="324602.Caur_2127"/>
<dbReference type="Proteomes" id="UP000002008">
    <property type="component" value="Chromosome"/>
</dbReference>
<dbReference type="PATRIC" id="fig|324602.8.peg.2409"/>
<evidence type="ECO:0000256" key="5">
    <source>
        <dbReference type="ARBA" id="ARBA00023277"/>
    </source>
</evidence>
<dbReference type="SUPFAM" id="SSF88713">
    <property type="entry name" value="Glycoside hydrolase/deacetylase"/>
    <property type="match status" value="1"/>
</dbReference>
<dbReference type="HOGENOM" id="CLU_064244_2_0_0"/>
<evidence type="ECO:0000256" key="2">
    <source>
        <dbReference type="ARBA" id="ARBA00022723"/>
    </source>
</evidence>
<keyword evidence="3" id="KW-0378">Hydrolase</keyword>
<dbReference type="GO" id="GO:0005975">
    <property type="term" value="P:carbohydrate metabolic process"/>
    <property type="evidence" value="ECO:0007669"/>
    <property type="project" value="InterPro"/>
</dbReference>
<dbReference type="InParanoid" id="A9WF24"/>
<accession>A9WF24</accession>
<dbReference type="GO" id="GO:0019213">
    <property type="term" value="F:deacetylase activity"/>
    <property type="evidence" value="ECO:0000318"/>
    <property type="project" value="GO_Central"/>
</dbReference>
<reference evidence="7" key="1">
    <citation type="journal article" date="2011" name="BMC Genomics">
        <title>Complete genome sequence of the filamentous anoxygenic phototrophic bacterium Chloroflexus aurantiacus.</title>
        <authorList>
            <person name="Tang K.H."/>
            <person name="Barry K."/>
            <person name="Chertkov O."/>
            <person name="Dalin E."/>
            <person name="Han C.S."/>
            <person name="Hauser L.J."/>
            <person name="Honchak B.M."/>
            <person name="Karbach L.E."/>
            <person name="Land M.L."/>
            <person name="Lapidus A."/>
            <person name="Larimer F.W."/>
            <person name="Mikhailova N."/>
            <person name="Pitluck S."/>
            <person name="Pierson B.K."/>
            <person name="Blankenship R.E."/>
        </authorList>
    </citation>
    <scope>NUCLEOTIDE SEQUENCE [LARGE SCALE GENOMIC DNA]</scope>
    <source>
        <strain evidence="7">ATCC 29366 / DSM 635 / J-10-fl</strain>
    </source>
</reference>
<dbReference type="EnsemblBacteria" id="ABY35339">
    <property type="protein sequence ID" value="ABY35339"/>
    <property type="gene ID" value="Caur_2127"/>
</dbReference>
<dbReference type="GO" id="GO:0016787">
    <property type="term" value="F:hydrolase activity"/>
    <property type="evidence" value="ECO:0007669"/>
    <property type="project" value="UniProtKB-KW"/>
</dbReference>
<keyword evidence="4" id="KW-0460">Magnesium</keyword>
<dbReference type="InterPro" id="IPR006879">
    <property type="entry name" value="YdjC-like"/>
</dbReference>
<keyword evidence="5" id="KW-0119">Carbohydrate metabolism</keyword>
<dbReference type="PANTHER" id="PTHR31609:SF1">
    <property type="entry name" value="CARBOHYDRATE DEACETYLASE"/>
    <property type="match status" value="1"/>
</dbReference>
<dbReference type="SMR" id="A9WF24"/>
<evidence type="ECO:0000313" key="6">
    <source>
        <dbReference type="EMBL" id="ABY35339.1"/>
    </source>
</evidence>
<dbReference type="Gene3D" id="3.20.20.370">
    <property type="entry name" value="Glycoside hydrolase/deacetylase"/>
    <property type="match status" value="1"/>
</dbReference>
<evidence type="ECO:0000256" key="4">
    <source>
        <dbReference type="ARBA" id="ARBA00022842"/>
    </source>
</evidence>
<protein>
    <submittedName>
        <fullName evidence="6">YdjC family protein</fullName>
    </submittedName>
</protein>